<comment type="caution">
    <text evidence="2">The sequence shown here is derived from an EMBL/GenBank/DDBJ whole genome shotgun (WGS) entry which is preliminary data.</text>
</comment>
<accession>A0A1F6F0B2</accession>
<protein>
    <submittedName>
        <fullName evidence="2">Uncharacterized protein</fullName>
    </submittedName>
</protein>
<dbReference type="AlphaFoldDB" id="A0A1F6F0B2"/>
<evidence type="ECO:0000256" key="1">
    <source>
        <dbReference type="SAM" id="Phobius"/>
    </source>
</evidence>
<keyword evidence="1" id="KW-0812">Transmembrane</keyword>
<evidence type="ECO:0000313" key="2">
    <source>
        <dbReference type="EMBL" id="OGG79263.1"/>
    </source>
</evidence>
<feature type="transmembrane region" description="Helical" evidence="1">
    <location>
        <begin position="101"/>
        <end position="124"/>
    </location>
</feature>
<name>A0A1F6F0B2_9BACT</name>
<gene>
    <name evidence="2" type="ORF">A3A39_03265</name>
</gene>
<dbReference type="EMBL" id="MFLZ01000036">
    <property type="protein sequence ID" value="OGG79263.1"/>
    <property type="molecule type" value="Genomic_DNA"/>
</dbReference>
<proteinExistence type="predicted"/>
<evidence type="ECO:0000313" key="3">
    <source>
        <dbReference type="Proteomes" id="UP000177372"/>
    </source>
</evidence>
<sequence length="128" mass="14118">MIRERWYAVYEKAWYAHVGASKRGRLGGEEAMSYVVENLIAAASIWHLAIIAWAIAVGVLLFSGKNAVPVWAVAVALAIAIGLVSFFWWGDVSRQTINDPLHVWGVVMGFVAIAVGIFLPLPIIRWRG</sequence>
<feature type="transmembrane region" description="Helical" evidence="1">
    <location>
        <begin position="39"/>
        <end position="62"/>
    </location>
</feature>
<dbReference type="Proteomes" id="UP000177372">
    <property type="component" value="Unassembled WGS sequence"/>
</dbReference>
<reference evidence="2 3" key="1">
    <citation type="journal article" date="2016" name="Nat. Commun.">
        <title>Thousands of microbial genomes shed light on interconnected biogeochemical processes in an aquifer system.</title>
        <authorList>
            <person name="Anantharaman K."/>
            <person name="Brown C.T."/>
            <person name="Hug L.A."/>
            <person name="Sharon I."/>
            <person name="Castelle C.J."/>
            <person name="Probst A.J."/>
            <person name="Thomas B.C."/>
            <person name="Singh A."/>
            <person name="Wilkins M.J."/>
            <person name="Karaoz U."/>
            <person name="Brodie E.L."/>
            <person name="Williams K.H."/>
            <person name="Hubbard S.S."/>
            <person name="Banfield J.F."/>
        </authorList>
    </citation>
    <scope>NUCLEOTIDE SEQUENCE [LARGE SCALE GENOMIC DNA]</scope>
</reference>
<feature type="transmembrane region" description="Helical" evidence="1">
    <location>
        <begin position="69"/>
        <end position="89"/>
    </location>
</feature>
<organism evidence="2 3">
    <name type="scientific">Candidatus Kaiserbacteria bacterium RIFCSPLOWO2_01_FULL_54_13</name>
    <dbReference type="NCBI Taxonomy" id="1798512"/>
    <lineage>
        <taxon>Bacteria</taxon>
        <taxon>Candidatus Kaiseribacteriota</taxon>
    </lineage>
</organism>
<keyword evidence="1" id="KW-1133">Transmembrane helix</keyword>
<keyword evidence="1" id="KW-0472">Membrane</keyword>